<dbReference type="EMBL" id="OX459949">
    <property type="protein sequence ID" value="CAI9155853.1"/>
    <property type="molecule type" value="Genomic_DNA"/>
</dbReference>
<keyword evidence="3" id="KW-1185">Reference proteome</keyword>
<proteinExistence type="predicted"/>
<accession>A0ABN8Y5U0</accession>
<evidence type="ECO:0000256" key="1">
    <source>
        <dbReference type="SAM" id="MobiDB-lite"/>
    </source>
</evidence>
<evidence type="ECO:0000313" key="2">
    <source>
        <dbReference type="EMBL" id="CAI9155853.1"/>
    </source>
</evidence>
<feature type="region of interest" description="Disordered" evidence="1">
    <location>
        <begin position="50"/>
        <end position="100"/>
    </location>
</feature>
<dbReference type="Proteomes" id="UP001176941">
    <property type="component" value="Chromosome 13"/>
</dbReference>
<reference evidence="2" key="1">
    <citation type="submission" date="2023-04" db="EMBL/GenBank/DDBJ databases">
        <authorList>
            <consortium name="ELIXIR-Norway"/>
        </authorList>
    </citation>
    <scope>NUCLEOTIDE SEQUENCE [LARGE SCALE GENOMIC DNA]</scope>
</reference>
<organism evidence="2 3">
    <name type="scientific">Rangifer tarandus platyrhynchus</name>
    <name type="common">Svalbard reindeer</name>
    <dbReference type="NCBI Taxonomy" id="3082113"/>
    <lineage>
        <taxon>Eukaryota</taxon>
        <taxon>Metazoa</taxon>
        <taxon>Chordata</taxon>
        <taxon>Craniata</taxon>
        <taxon>Vertebrata</taxon>
        <taxon>Euteleostomi</taxon>
        <taxon>Mammalia</taxon>
        <taxon>Eutheria</taxon>
        <taxon>Laurasiatheria</taxon>
        <taxon>Artiodactyla</taxon>
        <taxon>Ruminantia</taxon>
        <taxon>Pecora</taxon>
        <taxon>Cervidae</taxon>
        <taxon>Odocoileinae</taxon>
        <taxon>Rangifer</taxon>
    </lineage>
</organism>
<dbReference type="Gene3D" id="3.40.630.30">
    <property type="match status" value="1"/>
</dbReference>
<gene>
    <name evidence="2" type="ORF">MRATA1EN1_LOCUS4815</name>
</gene>
<sequence>MLGLIAWQRNPGQREATSCPQFRDSGLGSFLLRDGFHLWKKLAFLRLSPGLAWSHPTPPPPGLEKRDAAAAEESEALGRVDGGPSESSGEEGLKPGGKSG</sequence>
<evidence type="ECO:0000313" key="3">
    <source>
        <dbReference type="Proteomes" id="UP001176941"/>
    </source>
</evidence>
<protein>
    <submittedName>
        <fullName evidence="2">Uncharacterized protein</fullName>
    </submittedName>
</protein>
<feature type="region of interest" description="Disordered" evidence="1">
    <location>
        <begin position="1"/>
        <end position="21"/>
    </location>
</feature>
<name>A0ABN8Y5U0_RANTA</name>